<dbReference type="AlphaFoldDB" id="A0A399SRN1"/>
<dbReference type="PROSITE" id="PS51257">
    <property type="entry name" value="PROKAR_LIPOPROTEIN"/>
    <property type="match status" value="1"/>
</dbReference>
<dbReference type="Proteomes" id="UP000265926">
    <property type="component" value="Unassembled WGS sequence"/>
</dbReference>
<feature type="chain" id="PRO_5017432744" evidence="1">
    <location>
        <begin position="23"/>
        <end position="138"/>
    </location>
</feature>
<reference evidence="2 3" key="1">
    <citation type="submission" date="2018-08" db="EMBL/GenBank/DDBJ databases">
        <title>Pallidiluteibacterium maritimus gen. nov., sp. nov., isolated from coastal sediment.</title>
        <authorList>
            <person name="Zhou L.Y."/>
        </authorList>
    </citation>
    <scope>NUCLEOTIDE SEQUENCE [LARGE SCALE GENOMIC DNA]</scope>
    <source>
        <strain evidence="2 3">XSD2</strain>
    </source>
</reference>
<dbReference type="RefSeq" id="WP_119440255.1">
    <property type="nucleotide sequence ID" value="NZ_QWGR01000023.1"/>
</dbReference>
<protein>
    <submittedName>
        <fullName evidence="2">Uncharacterized protein</fullName>
    </submittedName>
</protein>
<accession>A0A399SRN1</accession>
<evidence type="ECO:0000313" key="3">
    <source>
        <dbReference type="Proteomes" id="UP000265926"/>
    </source>
</evidence>
<evidence type="ECO:0000256" key="1">
    <source>
        <dbReference type="SAM" id="SignalP"/>
    </source>
</evidence>
<dbReference type="EMBL" id="QWGR01000023">
    <property type="protein sequence ID" value="RIJ45549.1"/>
    <property type="molecule type" value="Genomic_DNA"/>
</dbReference>
<dbReference type="OrthoDB" id="799328at2"/>
<proteinExistence type="predicted"/>
<sequence>MKSKKIKILTTFLFLLPLCVVILGTGCDEEETQQNDYITLKNVKGKIFKTVKSIDNNNQVKDYNWAISVNEEYLNSETTPIDSNILAPLNLSDEFKIPGLEVNISGKKYVNRNRVLTEPGLRSGYGYAFEITSIKTLD</sequence>
<name>A0A399SRN1_9BACT</name>
<keyword evidence="1" id="KW-0732">Signal</keyword>
<feature type="signal peptide" evidence="1">
    <location>
        <begin position="1"/>
        <end position="22"/>
    </location>
</feature>
<organism evidence="2 3">
    <name type="scientific">Maribellus luteus</name>
    <dbReference type="NCBI Taxonomy" id="2305463"/>
    <lineage>
        <taxon>Bacteria</taxon>
        <taxon>Pseudomonadati</taxon>
        <taxon>Bacteroidota</taxon>
        <taxon>Bacteroidia</taxon>
        <taxon>Marinilabiliales</taxon>
        <taxon>Prolixibacteraceae</taxon>
        <taxon>Maribellus</taxon>
    </lineage>
</organism>
<evidence type="ECO:0000313" key="2">
    <source>
        <dbReference type="EMBL" id="RIJ45549.1"/>
    </source>
</evidence>
<keyword evidence="3" id="KW-1185">Reference proteome</keyword>
<gene>
    <name evidence="2" type="ORF">D1614_22485</name>
</gene>
<comment type="caution">
    <text evidence="2">The sequence shown here is derived from an EMBL/GenBank/DDBJ whole genome shotgun (WGS) entry which is preliminary data.</text>
</comment>